<sequence>MENYFQAEAYNLDKVLDEFEQNEDEVVSPTLLEAKWNQILDPPSHRLSFNPSLANVNESVPDECPQKLKSLSLSHLAAASIGEGNFCTNGNNLTISSESPNLWIDDQVTADDQLVKRNSNQNAQCNSVNEEEKKCSETACLLEEKNILVVAVMHNCDKKTLQSGDLLDCKNYCNPSLMDTVSFTLDNEAQQSDHTDVTVNGITEKDMDTEKETVQENKLYTEDLVNHCSVVAATSDCLSSGDSSSHLKEGENTSEDFQVLESAAANVVTLHRPPGSTSKMQEGCSSGEGFDISAVAQRTELKTRNSSHGSCSGDFSQEISAVDQTPQKFQSGVPEISETYQCDAIKSDNHCEHFDRHSTIQDGNAFEKKADKCENILNTAELLSVAECLSESQEMTNGELIKQNKISSKQTCRDNEALFHIAKHEEVYISNADNCEGMTEGDVDIKGMCIDELEDSSPTGIMSTSVSNTLPNSCGIQNTILTHIPKTLPSKEDSVTEEKEIEESKSECYSNVFEQRNNESTDRSGLILNCTGDQMGKNVLHNFCSPASSEPSETSPKPAASLQTLSVPFGGARPKQPTNLKLQIPKPLLDHLQNDLVPPNCGGISKNKNDIPGKGKLGEHLPPHLFPDETSMSASVTDTSLEHSVEYESGVSSSLCLAAASDSPDNDLGAGQFGIPTRKPFTTLGEVAPVWVPDSQAPNCMKCEARFTFTKRRHHCRACGKVFCAACCSLKCKLLYMDRKEARVCVICHSVLMNAQAWENMMSASSQSPNPNNPAEYCSTIPPLQQAQASGALNSPPPTVMVPVGVLKHPGAEVSQPREQRRVWFADGILPNGEVADAAKLTVAGTTSTGTLAVSHDPSKPINNSTSPAETESTLTFSRSITQVGSPVGSAMNLIPEDGLPPILISTGVKGDYAVEEKPSHISVMQQLEDGGPDPLVFVLNANLLSMVKIVNYVNRKCWCFTTKGMHAVGQSEIVILLQCLPDEKCLPKDIFSHFVQLYRDALAGNVVGNLGHSFFSQSFLNSKEHGGFLYVTPAYQSLQDLVLPTPPYLFGILIQKWETPWAKVFPIRLMLRLGAEYRLYPCPLFSVRFRKPLFGETGHTIMNLLADFRNYQYTLPVVQGLVVDMEVRKTSIKIPSNRYNEMMKAMNKSNEHVLAGGACFNERADSHLVCVQNDDGNYQTQAISIHNQPRKVTGASFFVFSGALKSSSGYLAKSSIVEDGVMVQITAENMDNLRQALREMKDFTVPCGKIDAEEPQEHVHIQWVDDDKNFNKGVVSPIDGKSMESITSVKIFHGSEYKANGKVIRWTEVFFLENDEQHNGLSDPADHSRLTENVAKAFCLALCPHLKLLKEDGMTKLGLRVTLDADQVGYQAGSNGQPLPSQYMNDLDSALVPVIHGGACQLSEGPVIMELIFYILENIS</sequence>
<evidence type="ECO:0000256" key="5">
    <source>
        <dbReference type="PROSITE-ProRule" id="PRU00091"/>
    </source>
</evidence>
<dbReference type="SMART" id="SM01421">
    <property type="entry name" value="DUF3480"/>
    <property type="match status" value="1"/>
</dbReference>
<keyword evidence="1 4" id="KW-0479">Metal-binding</keyword>
<evidence type="ECO:0000259" key="7">
    <source>
        <dbReference type="PROSITE" id="PS50178"/>
    </source>
</evidence>
<reference evidence="9" key="1">
    <citation type="submission" date="2025-08" db="UniProtKB">
        <authorList>
            <consortium name="RefSeq"/>
        </authorList>
    </citation>
    <scope>IDENTIFICATION</scope>
</reference>
<evidence type="ECO:0000256" key="3">
    <source>
        <dbReference type="ARBA" id="ARBA00022833"/>
    </source>
</evidence>
<dbReference type="Pfam" id="PF11979">
    <property type="entry name" value="SARA_C"/>
    <property type="match status" value="1"/>
</dbReference>
<dbReference type="Proteomes" id="UP000694871">
    <property type="component" value="Unplaced"/>
</dbReference>
<feature type="region of interest" description="Disordered" evidence="6">
    <location>
        <begin position="851"/>
        <end position="872"/>
    </location>
</feature>
<keyword evidence="4" id="KW-0967">Endosome</keyword>
<dbReference type="InterPro" id="IPR035438">
    <property type="entry name" value="SARA/endofin"/>
</dbReference>
<feature type="domain" description="FYVE-type" evidence="7">
    <location>
        <begin position="694"/>
        <end position="753"/>
    </location>
</feature>
<dbReference type="CDD" id="cd15729">
    <property type="entry name" value="FYVE_endofin"/>
    <property type="match status" value="1"/>
</dbReference>
<dbReference type="PANTHER" id="PTHR46319:SF2">
    <property type="entry name" value="ZINC FINGER FYVE DOMAIN-CONTAINING PROTEIN 9"/>
    <property type="match status" value="1"/>
</dbReference>
<dbReference type="Pfam" id="PF01363">
    <property type="entry name" value="FYVE"/>
    <property type="match status" value="1"/>
</dbReference>
<dbReference type="SMART" id="SM00064">
    <property type="entry name" value="FYVE"/>
    <property type="match status" value="1"/>
</dbReference>
<dbReference type="InterPro" id="IPR037145">
    <property type="entry name" value="SARA_Smad-bd_sf"/>
</dbReference>
<accession>A0ABM1K177</accession>
<dbReference type="InterPro" id="IPR000306">
    <property type="entry name" value="Znf_FYVE"/>
</dbReference>
<dbReference type="RefSeq" id="XP_015267464.1">
    <property type="nucleotide sequence ID" value="XM_015411978.1"/>
</dbReference>
<evidence type="ECO:0000256" key="2">
    <source>
        <dbReference type="ARBA" id="ARBA00022771"/>
    </source>
</evidence>
<comment type="subcellular location">
    <subcellularLocation>
        <location evidence="4">Cytoplasm</location>
    </subcellularLocation>
    <subcellularLocation>
        <location evidence="4">Early endosome membrane</location>
    </subcellularLocation>
</comment>
<dbReference type="SUPFAM" id="SSF57903">
    <property type="entry name" value="FYVE/PHD zinc finger"/>
    <property type="match status" value="1"/>
</dbReference>
<keyword evidence="3" id="KW-0862">Zinc</keyword>
<dbReference type="Gene3D" id="4.10.720.10">
    <property type="entry name" value="Smad anchor for receptor activation, Smad-binding domain"/>
    <property type="match status" value="1"/>
</dbReference>
<feature type="compositionally biased region" description="Polar residues" evidence="6">
    <location>
        <begin position="861"/>
        <end position="872"/>
    </location>
</feature>
<keyword evidence="4" id="KW-0472">Membrane</keyword>
<dbReference type="Gene3D" id="3.30.40.10">
    <property type="entry name" value="Zinc/RING finger domain, C3HC4 (zinc finger)"/>
    <property type="match status" value="1"/>
</dbReference>
<gene>
    <name evidence="9" type="primary">ZFYVE9</name>
</gene>
<dbReference type="PROSITE" id="PS50178">
    <property type="entry name" value="ZF_FYVE"/>
    <property type="match status" value="1"/>
</dbReference>
<dbReference type="InterPro" id="IPR011011">
    <property type="entry name" value="Znf_FYVE_PHD"/>
</dbReference>
<dbReference type="GeneID" id="107111065"/>
<dbReference type="Pfam" id="PF11409">
    <property type="entry name" value="SARA"/>
    <property type="match status" value="1"/>
</dbReference>
<name>A0ABM1K177_GEKJA</name>
<dbReference type="InterPro" id="IPR024608">
    <property type="entry name" value="SARA-like_SBD"/>
</dbReference>
<evidence type="ECO:0000313" key="9">
    <source>
        <dbReference type="RefSeq" id="XP_015267464.1"/>
    </source>
</evidence>
<dbReference type="PANTHER" id="PTHR46319">
    <property type="entry name" value="ZINC FINGER FYVE DOMAIN-CONTAINING PROTEIN"/>
    <property type="match status" value="1"/>
</dbReference>
<dbReference type="InterPro" id="IPR013083">
    <property type="entry name" value="Znf_RING/FYVE/PHD"/>
</dbReference>
<evidence type="ECO:0000256" key="6">
    <source>
        <dbReference type="SAM" id="MobiDB-lite"/>
    </source>
</evidence>
<proteinExistence type="predicted"/>
<dbReference type="InterPro" id="IPR022557">
    <property type="entry name" value="SARA-like_C"/>
</dbReference>
<evidence type="ECO:0000313" key="8">
    <source>
        <dbReference type="Proteomes" id="UP000694871"/>
    </source>
</evidence>
<protein>
    <recommendedName>
        <fullName evidence="4">Zinc finger FYVE domain-containing protein</fullName>
    </recommendedName>
</protein>
<dbReference type="SMART" id="SM01422">
    <property type="entry name" value="SARA"/>
    <property type="match status" value="1"/>
</dbReference>
<evidence type="ECO:0000256" key="1">
    <source>
        <dbReference type="ARBA" id="ARBA00022723"/>
    </source>
</evidence>
<dbReference type="InterPro" id="IPR017455">
    <property type="entry name" value="Znf_FYVE-rel"/>
</dbReference>
<keyword evidence="2 5" id="KW-0863">Zinc-finger</keyword>
<keyword evidence="4" id="KW-0963">Cytoplasm</keyword>
<dbReference type="Gene3D" id="3.30.1360.220">
    <property type="entry name" value="Domain of unknown function (DUF3480), N-terminal subdomain"/>
    <property type="match status" value="1"/>
</dbReference>
<keyword evidence="8" id="KW-1185">Reference proteome</keyword>
<dbReference type="Gene3D" id="3.30.500.40">
    <property type="match status" value="1"/>
</dbReference>
<organism evidence="8 9">
    <name type="scientific">Gekko japonicus</name>
    <name type="common">Schlegel's Japanese gecko</name>
    <dbReference type="NCBI Taxonomy" id="146911"/>
    <lineage>
        <taxon>Eukaryota</taxon>
        <taxon>Metazoa</taxon>
        <taxon>Chordata</taxon>
        <taxon>Craniata</taxon>
        <taxon>Vertebrata</taxon>
        <taxon>Euteleostomi</taxon>
        <taxon>Lepidosauria</taxon>
        <taxon>Squamata</taxon>
        <taxon>Bifurcata</taxon>
        <taxon>Gekkota</taxon>
        <taxon>Gekkonidae</taxon>
        <taxon>Gekkoninae</taxon>
        <taxon>Gekko</taxon>
    </lineage>
</organism>
<evidence type="ECO:0000256" key="4">
    <source>
        <dbReference type="PIRNR" id="PIRNR037289"/>
    </source>
</evidence>
<dbReference type="PIRSF" id="PIRSF037289">
    <property type="entry name" value="SARA/endofin"/>
    <property type="match status" value="1"/>
</dbReference>